<organism evidence="1 2">
    <name type="scientific">Aspergillus luchuensis (strain CBS 106.47)</name>
    <dbReference type="NCBI Taxonomy" id="1137211"/>
    <lineage>
        <taxon>Eukaryota</taxon>
        <taxon>Fungi</taxon>
        <taxon>Dikarya</taxon>
        <taxon>Ascomycota</taxon>
        <taxon>Pezizomycotina</taxon>
        <taxon>Eurotiomycetes</taxon>
        <taxon>Eurotiomycetidae</taxon>
        <taxon>Eurotiales</taxon>
        <taxon>Aspergillaceae</taxon>
        <taxon>Aspergillus</taxon>
        <taxon>Aspergillus subgen. Circumdati</taxon>
    </lineage>
</organism>
<reference evidence="2" key="1">
    <citation type="journal article" date="2017" name="Genome Biol.">
        <title>Comparative genomics reveals high biological diversity and specific adaptations in the industrially and medically important fungal genus Aspergillus.</title>
        <authorList>
            <person name="de Vries R.P."/>
            <person name="Riley R."/>
            <person name="Wiebenga A."/>
            <person name="Aguilar-Osorio G."/>
            <person name="Amillis S."/>
            <person name="Uchima C.A."/>
            <person name="Anderluh G."/>
            <person name="Asadollahi M."/>
            <person name="Askin M."/>
            <person name="Barry K."/>
            <person name="Battaglia E."/>
            <person name="Bayram O."/>
            <person name="Benocci T."/>
            <person name="Braus-Stromeyer S.A."/>
            <person name="Caldana C."/>
            <person name="Canovas D."/>
            <person name="Cerqueira G.C."/>
            <person name="Chen F."/>
            <person name="Chen W."/>
            <person name="Choi C."/>
            <person name="Clum A."/>
            <person name="Dos Santos R.A."/>
            <person name="Damasio A.R."/>
            <person name="Diallinas G."/>
            <person name="Emri T."/>
            <person name="Fekete E."/>
            <person name="Flipphi M."/>
            <person name="Freyberg S."/>
            <person name="Gallo A."/>
            <person name="Gournas C."/>
            <person name="Habgood R."/>
            <person name="Hainaut M."/>
            <person name="Harispe M.L."/>
            <person name="Henrissat B."/>
            <person name="Hilden K.S."/>
            <person name="Hope R."/>
            <person name="Hossain A."/>
            <person name="Karabika E."/>
            <person name="Karaffa L."/>
            <person name="Karanyi Z."/>
            <person name="Krasevec N."/>
            <person name="Kuo A."/>
            <person name="Kusch H."/>
            <person name="LaButti K."/>
            <person name="Lagendijk E.L."/>
            <person name="Lapidus A."/>
            <person name="Levasseur A."/>
            <person name="Lindquist E."/>
            <person name="Lipzen A."/>
            <person name="Logrieco A.F."/>
            <person name="MacCabe A."/>
            <person name="Maekelae M.R."/>
            <person name="Malavazi I."/>
            <person name="Melin P."/>
            <person name="Meyer V."/>
            <person name="Mielnichuk N."/>
            <person name="Miskei M."/>
            <person name="Molnar A.P."/>
            <person name="Mule G."/>
            <person name="Ngan C.Y."/>
            <person name="Orejas M."/>
            <person name="Orosz E."/>
            <person name="Ouedraogo J.P."/>
            <person name="Overkamp K.M."/>
            <person name="Park H.-S."/>
            <person name="Perrone G."/>
            <person name="Piumi F."/>
            <person name="Punt P.J."/>
            <person name="Ram A.F."/>
            <person name="Ramon A."/>
            <person name="Rauscher S."/>
            <person name="Record E."/>
            <person name="Riano-Pachon D.M."/>
            <person name="Robert V."/>
            <person name="Roehrig J."/>
            <person name="Ruller R."/>
            <person name="Salamov A."/>
            <person name="Salih N.S."/>
            <person name="Samson R.A."/>
            <person name="Sandor E."/>
            <person name="Sanguinetti M."/>
            <person name="Schuetze T."/>
            <person name="Sepcic K."/>
            <person name="Shelest E."/>
            <person name="Sherlock G."/>
            <person name="Sophianopoulou V."/>
            <person name="Squina F.M."/>
            <person name="Sun H."/>
            <person name="Susca A."/>
            <person name="Todd R.B."/>
            <person name="Tsang A."/>
            <person name="Unkles S.E."/>
            <person name="van de Wiele N."/>
            <person name="van Rossen-Uffink D."/>
            <person name="Oliveira J.V."/>
            <person name="Vesth T.C."/>
            <person name="Visser J."/>
            <person name="Yu J.-H."/>
            <person name="Zhou M."/>
            <person name="Andersen M.R."/>
            <person name="Archer D.B."/>
            <person name="Baker S.E."/>
            <person name="Benoit I."/>
            <person name="Brakhage A.A."/>
            <person name="Braus G.H."/>
            <person name="Fischer R."/>
            <person name="Frisvad J.C."/>
            <person name="Goldman G.H."/>
            <person name="Houbraken J."/>
            <person name="Oakley B."/>
            <person name="Pocsi I."/>
            <person name="Scazzocchio C."/>
            <person name="Seiboth B."/>
            <person name="vanKuyk P.A."/>
            <person name="Wortman J."/>
            <person name="Dyer P.S."/>
            <person name="Grigoriev I.V."/>
        </authorList>
    </citation>
    <scope>NUCLEOTIDE SEQUENCE [LARGE SCALE GENOMIC DNA]</scope>
    <source>
        <strain evidence="2">CBS 106.47</strain>
    </source>
</reference>
<dbReference type="EMBL" id="KV878244">
    <property type="protein sequence ID" value="OJZ84811.1"/>
    <property type="molecule type" value="Genomic_DNA"/>
</dbReference>
<evidence type="ECO:0000313" key="1">
    <source>
        <dbReference type="EMBL" id="OJZ84811.1"/>
    </source>
</evidence>
<dbReference type="VEuPathDB" id="FungiDB:ASPFODRAFT_694074"/>
<dbReference type="Proteomes" id="UP000184063">
    <property type="component" value="Unassembled WGS sequence"/>
</dbReference>
<sequence>MMSSVATAVSLFSFVSVELSPRRTRGFIQAHPVPHARVNSSPGRSLARSLICLVRRCNKRPQDWPLCPCRMSCLHMNVASRSRMAAILPK</sequence>
<evidence type="ECO:0000313" key="2">
    <source>
        <dbReference type="Proteomes" id="UP000184063"/>
    </source>
</evidence>
<protein>
    <submittedName>
        <fullName evidence="1">Uncharacterized protein</fullName>
    </submittedName>
</protein>
<dbReference type="AlphaFoldDB" id="A0A1M3TDI1"/>
<name>A0A1M3TDI1_ASPLC</name>
<accession>A0A1M3TDI1</accession>
<proteinExistence type="predicted"/>
<gene>
    <name evidence="1" type="ORF">ASPFODRAFT_694074</name>
</gene>